<reference evidence="2" key="1">
    <citation type="submission" date="2021-02" db="EMBL/GenBank/DDBJ databases">
        <authorList>
            <person name="Bekaert M."/>
        </authorList>
    </citation>
    <scope>NUCLEOTIDE SEQUENCE</scope>
    <source>
        <strain evidence="2">IoA-00</strain>
    </source>
</reference>
<feature type="domain" description="Dynein heavy chain tail" evidence="1">
    <location>
        <begin position="243"/>
        <end position="322"/>
    </location>
</feature>
<gene>
    <name evidence="2" type="ORF">LSAA_11742</name>
</gene>
<accession>A0A7R8CZN9</accession>
<organism evidence="2 3">
    <name type="scientific">Lepeophtheirus salmonis</name>
    <name type="common">Salmon louse</name>
    <name type="synonym">Caligus salmonis</name>
    <dbReference type="NCBI Taxonomy" id="72036"/>
    <lineage>
        <taxon>Eukaryota</taxon>
        <taxon>Metazoa</taxon>
        <taxon>Ecdysozoa</taxon>
        <taxon>Arthropoda</taxon>
        <taxon>Crustacea</taxon>
        <taxon>Multicrustacea</taxon>
        <taxon>Hexanauplia</taxon>
        <taxon>Copepoda</taxon>
        <taxon>Siphonostomatoida</taxon>
        <taxon>Caligidae</taxon>
        <taxon>Lepeophtheirus</taxon>
    </lineage>
</organism>
<dbReference type="OrthoDB" id="6373430at2759"/>
<name>A0A7R8CZN9_LEPSM</name>
<dbReference type="Pfam" id="PF08385">
    <property type="entry name" value="DHC_N1"/>
    <property type="match status" value="1"/>
</dbReference>
<evidence type="ECO:0000259" key="1">
    <source>
        <dbReference type="Pfam" id="PF08385"/>
    </source>
</evidence>
<evidence type="ECO:0000313" key="3">
    <source>
        <dbReference type="Proteomes" id="UP000675881"/>
    </source>
</evidence>
<dbReference type="EMBL" id="HG994585">
    <property type="protein sequence ID" value="CAF2976721.1"/>
    <property type="molecule type" value="Genomic_DNA"/>
</dbReference>
<dbReference type="Proteomes" id="UP000675881">
    <property type="component" value="Chromosome 6"/>
</dbReference>
<dbReference type="InterPro" id="IPR013594">
    <property type="entry name" value="Dynein_heavy_tail"/>
</dbReference>
<keyword evidence="3" id="KW-1185">Reference proteome</keyword>
<dbReference type="AlphaFoldDB" id="A0A7R8CZN9"/>
<evidence type="ECO:0000313" key="2">
    <source>
        <dbReference type="EMBL" id="CAF2976721.1"/>
    </source>
</evidence>
<protein>
    <submittedName>
        <fullName evidence="2">DNAH</fullName>
    </submittedName>
</protein>
<sequence>MVGNNDIRVDFIMDFTLKSLRLKPDKWNRMMVSDEQRNYIWNFVDRQLPQELVISQNFSGHLVSHTDWPVPLRSKGVYFVKRESEILPKENFLNYLTCGDIHPNALDHFCAWVEEVVAPVLKNEKNLSKFPRCIADDIKRQVHELSTSVYQIRGHIKGKTLLPFPQGAAKIDEEERKVRESNGEEVDMTLKNNIEGIIIKWAYQIDEVLSKDSAEELNNANEGSYYSKKWRLFLTLLTVHITQHLDPSSHFISLEGSDFQDIVPQLRPLMHAICLVYAHSNHYNSAARIIILMQETCNLLADMGRKYLEPSSIFQVEVEEALIKS</sequence>
<proteinExistence type="predicted"/>